<reference evidence="1 2" key="1">
    <citation type="journal article" date="2021" name="Plant Biotechnol. J.">
        <title>Multi-omics assisted identification of the key and species-specific regulatory components of drought-tolerant mechanisms in Gossypium stocksii.</title>
        <authorList>
            <person name="Yu D."/>
            <person name="Ke L."/>
            <person name="Zhang D."/>
            <person name="Wu Y."/>
            <person name="Sun Y."/>
            <person name="Mei J."/>
            <person name="Sun J."/>
            <person name="Sun Y."/>
        </authorList>
    </citation>
    <scope>NUCLEOTIDE SEQUENCE [LARGE SCALE GENOMIC DNA]</scope>
    <source>
        <strain evidence="2">cv. E1</strain>
        <tissue evidence="1">Leaf</tissue>
    </source>
</reference>
<comment type="caution">
    <text evidence="1">The sequence shown here is derived from an EMBL/GenBank/DDBJ whole genome shotgun (WGS) entry which is preliminary data.</text>
</comment>
<keyword evidence="2" id="KW-1185">Reference proteome</keyword>
<protein>
    <submittedName>
        <fullName evidence="1">Uncharacterized protein</fullName>
    </submittedName>
</protein>
<sequence length="138" mass="16211">MDGPSIPLKHKRELLVPKSKKEWNEEDSRSIQFNTKAMYSVFCALGGLEEYNRESSCSNAKEIWDKLKVTLKVQTKSTNQRKTYPNEVVWKMLKSLPMFWDAKVEVKNLETLLLYELISSFLSHELRLKRGNKEEEKV</sequence>
<dbReference type="Proteomes" id="UP000828251">
    <property type="component" value="Unassembled WGS sequence"/>
</dbReference>
<dbReference type="AlphaFoldDB" id="A0A9D3VG96"/>
<evidence type="ECO:0000313" key="1">
    <source>
        <dbReference type="EMBL" id="KAH1082601.1"/>
    </source>
</evidence>
<evidence type="ECO:0000313" key="2">
    <source>
        <dbReference type="Proteomes" id="UP000828251"/>
    </source>
</evidence>
<proteinExistence type="predicted"/>
<gene>
    <name evidence="1" type="ORF">J1N35_022362</name>
</gene>
<name>A0A9D3VG96_9ROSI</name>
<organism evidence="1 2">
    <name type="scientific">Gossypium stocksii</name>
    <dbReference type="NCBI Taxonomy" id="47602"/>
    <lineage>
        <taxon>Eukaryota</taxon>
        <taxon>Viridiplantae</taxon>
        <taxon>Streptophyta</taxon>
        <taxon>Embryophyta</taxon>
        <taxon>Tracheophyta</taxon>
        <taxon>Spermatophyta</taxon>
        <taxon>Magnoliopsida</taxon>
        <taxon>eudicotyledons</taxon>
        <taxon>Gunneridae</taxon>
        <taxon>Pentapetalae</taxon>
        <taxon>rosids</taxon>
        <taxon>malvids</taxon>
        <taxon>Malvales</taxon>
        <taxon>Malvaceae</taxon>
        <taxon>Malvoideae</taxon>
        <taxon>Gossypium</taxon>
    </lineage>
</organism>
<accession>A0A9D3VG96</accession>
<dbReference type="EMBL" id="JAIQCV010000007">
    <property type="protein sequence ID" value="KAH1082601.1"/>
    <property type="molecule type" value="Genomic_DNA"/>
</dbReference>
<dbReference type="OrthoDB" id="1001260at2759"/>